<dbReference type="Proteomes" id="UP000295334">
    <property type="component" value="Unassembled WGS sequence"/>
</dbReference>
<gene>
    <name evidence="3" type="ORF">EPD60_07545</name>
</gene>
<sequence>MQMPGKAFAAGTSYRYGFNGKEEDPEIGVQDYGERIYNPQISRFLSVDPVTSEYPMLTPYQFASNRPLDGIDLDGLEWMPVIGSKGNITDYSWAGFNADGSAPKGSVGNATLVRGNEIYRYQSSPFFTNSGTLSVDNGSNIVKAAVLYNDGTAKINFQVLDDDGSIQSVTNSQGVQGNYKGATGAQIGTVLNQKFLDISKPDDAPIESDNLGLFDWVGPAELKLLGGGIAGTILKKEVATTLLRNVATKREITLARRAGVRQAWREERALLARTGDGTRRWSIREKVELLKNGKVKGYVGHHTNSVHDNSLAMAKNPDNVQFVKKGAEHLRKHNGNYANPTKGKLLNRKKDG</sequence>
<dbReference type="InterPro" id="IPR028916">
    <property type="entry name" value="Tox-GHH_dom"/>
</dbReference>
<evidence type="ECO:0000313" key="4">
    <source>
        <dbReference type="Proteomes" id="UP000295334"/>
    </source>
</evidence>
<comment type="caution">
    <text evidence="3">The sequence shown here is derived from an EMBL/GenBank/DDBJ whole genome shotgun (WGS) entry which is preliminary data.</text>
</comment>
<dbReference type="OrthoDB" id="2972467at2"/>
<feature type="region of interest" description="Disordered" evidence="1">
    <location>
        <begin position="332"/>
        <end position="352"/>
    </location>
</feature>
<dbReference type="EMBL" id="SJZI01000011">
    <property type="protein sequence ID" value="TCJ16586.1"/>
    <property type="molecule type" value="Genomic_DNA"/>
</dbReference>
<protein>
    <recommendedName>
        <fullName evidence="2">Tox-GHH domain-containing protein</fullName>
    </recommendedName>
</protein>
<accession>A0A4R1BH44</accession>
<evidence type="ECO:0000259" key="2">
    <source>
        <dbReference type="Pfam" id="PF15636"/>
    </source>
</evidence>
<dbReference type="InterPro" id="IPR022385">
    <property type="entry name" value="Rhs_assc_core"/>
</dbReference>
<dbReference type="AlphaFoldDB" id="A0A4R1BH44"/>
<name>A0A4R1BH44_9BACT</name>
<proteinExistence type="predicted"/>
<dbReference type="Gene3D" id="2.180.10.10">
    <property type="entry name" value="RHS repeat-associated core"/>
    <property type="match status" value="1"/>
</dbReference>
<keyword evidence="4" id="KW-1185">Reference proteome</keyword>
<evidence type="ECO:0000313" key="3">
    <source>
        <dbReference type="EMBL" id="TCJ16586.1"/>
    </source>
</evidence>
<dbReference type="Pfam" id="PF15636">
    <property type="entry name" value="Tox-GHH"/>
    <property type="match status" value="1"/>
</dbReference>
<reference evidence="3 4" key="1">
    <citation type="submission" date="2019-03" db="EMBL/GenBank/DDBJ databases">
        <authorList>
            <person name="Kim M.K.M."/>
        </authorList>
    </citation>
    <scope>NUCLEOTIDE SEQUENCE [LARGE SCALE GENOMIC DNA]</scope>
    <source>
        <strain evidence="3 4">17J68-12</strain>
    </source>
</reference>
<organism evidence="3 4">
    <name type="scientific">Flaviaesturariibacter flavus</name>
    <dbReference type="NCBI Taxonomy" id="2502780"/>
    <lineage>
        <taxon>Bacteria</taxon>
        <taxon>Pseudomonadati</taxon>
        <taxon>Bacteroidota</taxon>
        <taxon>Chitinophagia</taxon>
        <taxon>Chitinophagales</taxon>
        <taxon>Chitinophagaceae</taxon>
        <taxon>Flaviaestuariibacter</taxon>
    </lineage>
</organism>
<dbReference type="PANTHER" id="PTHR32305:SF15">
    <property type="entry name" value="PROTEIN RHSA-RELATED"/>
    <property type="match status" value="1"/>
</dbReference>
<dbReference type="NCBIfam" id="TIGR03696">
    <property type="entry name" value="Rhs_assc_core"/>
    <property type="match status" value="1"/>
</dbReference>
<feature type="domain" description="Tox-GHH" evidence="2">
    <location>
        <begin position="249"/>
        <end position="324"/>
    </location>
</feature>
<evidence type="ECO:0000256" key="1">
    <source>
        <dbReference type="SAM" id="MobiDB-lite"/>
    </source>
</evidence>
<dbReference type="PANTHER" id="PTHR32305">
    <property type="match status" value="1"/>
</dbReference>
<dbReference type="InterPro" id="IPR050708">
    <property type="entry name" value="T6SS_VgrG/RHS"/>
</dbReference>